<accession>A0ABR7I6E6</accession>
<evidence type="ECO:0000313" key="2">
    <source>
        <dbReference type="Proteomes" id="UP000621540"/>
    </source>
</evidence>
<name>A0ABR7I6E6_9FIRM</name>
<evidence type="ECO:0008006" key="3">
    <source>
        <dbReference type="Google" id="ProtNLM"/>
    </source>
</evidence>
<proteinExistence type="predicted"/>
<dbReference type="Proteomes" id="UP000621540">
    <property type="component" value="Unassembled WGS sequence"/>
</dbReference>
<protein>
    <recommendedName>
        <fullName evidence="3">Transposase, YhgA-like</fullName>
    </recommendedName>
</protein>
<comment type="caution">
    <text evidence="1">The sequence shown here is derived from an EMBL/GenBank/DDBJ whole genome shotgun (WGS) entry which is preliminary data.</text>
</comment>
<keyword evidence="2" id="KW-1185">Reference proteome</keyword>
<dbReference type="RefSeq" id="WP_186981329.1">
    <property type="nucleotide sequence ID" value="NZ_JACOQH010000001.1"/>
</dbReference>
<reference evidence="1 2" key="1">
    <citation type="submission" date="2020-08" db="EMBL/GenBank/DDBJ databases">
        <title>Genome public.</title>
        <authorList>
            <person name="Liu C."/>
            <person name="Sun Q."/>
        </authorList>
    </citation>
    <scope>NUCLEOTIDE SEQUENCE [LARGE SCALE GENOMIC DNA]</scope>
    <source>
        <strain evidence="1 2">BX0805</strain>
    </source>
</reference>
<sequence length="347" mass="40638">MDKTKETGNQVYRSYKDRLFRMVFREKKELLGLYNAVNGTSYTDLEALTVVTLENAIYMNMKNDLAVVMDFYMDLYEHQSTYNPNIPLRNLHYVARELRSWSGGRTIYGRQLVKIPTPRFFVFYNGRDMQPERQVLKLSDAFMNPEEDPALELKVVMLNINLGRNKELMEQCHTLLEYAQFVDRLRTCEKSMGREEAVKHTVDTCIREGILRDFLLKYREEAIEMCIFEYDEEETLRQLGQQSYEEGVAAGIEQGRTEGVTIGIERGREEGRLVGEEQLLFRQICTKLKKGKTSEMIAQELEEDLSPIRSICEAAEEFAPEYDWKAVYEKWKGEPFCDNKNQLKKPL</sequence>
<evidence type="ECO:0000313" key="1">
    <source>
        <dbReference type="EMBL" id="MBC5752470.1"/>
    </source>
</evidence>
<dbReference type="EMBL" id="JACOQH010000001">
    <property type="protein sequence ID" value="MBC5752470.1"/>
    <property type="molecule type" value="Genomic_DNA"/>
</dbReference>
<gene>
    <name evidence="1" type="ORF">H8Z76_00265</name>
</gene>
<organism evidence="1 2">
    <name type="scientific">Roseburia yibonii</name>
    <dbReference type="NCBI Taxonomy" id="2763063"/>
    <lineage>
        <taxon>Bacteria</taxon>
        <taxon>Bacillati</taxon>
        <taxon>Bacillota</taxon>
        <taxon>Clostridia</taxon>
        <taxon>Lachnospirales</taxon>
        <taxon>Lachnospiraceae</taxon>
        <taxon>Roseburia</taxon>
    </lineage>
</organism>